<sequence length="64" mass="7456">MSDTVFRERFILASYQIITIIKICFELNYSEIELAMNEQSCALPNLRRCISAKYFGKSTMNILI</sequence>
<dbReference type="EMBL" id="BMHY01000004">
    <property type="protein sequence ID" value="GGG69710.1"/>
    <property type="molecule type" value="Genomic_DNA"/>
</dbReference>
<comment type="caution">
    <text evidence="1">The sequence shown here is derived from an EMBL/GenBank/DDBJ whole genome shotgun (WGS) entry which is preliminary data.</text>
</comment>
<dbReference type="AlphaFoldDB" id="A0A917M1X2"/>
<protein>
    <submittedName>
        <fullName evidence="1">Uncharacterized protein</fullName>
    </submittedName>
</protein>
<reference evidence="1 2" key="1">
    <citation type="journal article" date="2014" name="Int. J. Syst. Evol. Microbiol.">
        <title>Complete genome sequence of Corynebacterium casei LMG S-19264T (=DSM 44701T), isolated from a smear-ripened cheese.</title>
        <authorList>
            <consortium name="US DOE Joint Genome Institute (JGI-PGF)"/>
            <person name="Walter F."/>
            <person name="Albersmeier A."/>
            <person name="Kalinowski J."/>
            <person name="Ruckert C."/>
        </authorList>
    </citation>
    <scope>NUCLEOTIDE SEQUENCE [LARGE SCALE GENOMIC DNA]</scope>
    <source>
        <strain evidence="1 2">CGMCC 1.15286</strain>
    </source>
</reference>
<organism evidence="1 2">
    <name type="scientific">Paenibacillus radicis</name>
    <name type="common">ex Gao et al. 2016</name>
    <dbReference type="NCBI Taxonomy" id="1737354"/>
    <lineage>
        <taxon>Bacteria</taxon>
        <taxon>Bacillati</taxon>
        <taxon>Bacillota</taxon>
        <taxon>Bacilli</taxon>
        <taxon>Bacillales</taxon>
        <taxon>Paenibacillaceae</taxon>
        <taxon>Paenibacillus</taxon>
    </lineage>
</organism>
<accession>A0A917M1X2</accession>
<dbReference type="Proteomes" id="UP000600247">
    <property type="component" value="Unassembled WGS sequence"/>
</dbReference>
<proteinExistence type="predicted"/>
<gene>
    <name evidence="1" type="ORF">GCM10010918_26150</name>
</gene>
<keyword evidence="2" id="KW-1185">Reference proteome</keyword>
<evidence type="ECO:0000313" key="1">
    <source>
        <dbReference type="EMBL" id="GGG69710.1"/>
    </source>
</evidence>
<name>A0A917M1X2_9BACL</name>
<evidence type="ECO:0000313" key="2">
    <source>
        <dbReference type="Proteomes" id="UP000600247"/>
    </source>
</evidence>